<sequence>MGSFVTEQEPIMSAVPVSIAVFEFLDDTHREIQAQIRVLAGLVDAIETEGLNQANRRTARVVLDYFNGEARQHHLDEEKHIFPPLLGSQDADVVQATEHLIQDHGWLEENWLQIAPSIEAAMNGNLWFDPAELRHALDVFEALYLDHILLEESLAYPEARKRLAALDTAGMGREMARRRTLQQDEVRRAA</sequence>
<feature type="domain" description="Hemerythrin-like" evidence="1">
    <location>
        <begin position="22"/>
        <end position="158"/>
    </location>
</feature>
<keyword evidence="3" id="KW-1185">Reference proteome</keyword>
<comment type="caution">
    <text evidence="2">The sequence shown here is derived from an EMBL/GenBank/DDBJ whole genome shotgun (WGS) entry which is preliminary data.</text>
</comment>
<organism evidence="2 3">
    <name type="scientific">Hydrogenophaga electricum</name>
    <dbReference type="NCBI Taxonomy" id="1230953"/>
    <lineage>
        <taxon>Bacteria</taxon>
        <taxon>Pseudomonadati</taxon>
        <taxon>Pseudomonadota</taxon>
        <taxon>Betaproteobacteria</taxon>
        <taxon>Burkholderiales</taxon>
        <taxon>Comamonadaceae</taxon>
        <taxon>Hydrogenophaga</taxon>
    </lineage>
</organism>
<dbReference type="Pfam" id="PF01814">
    <property type="entry name" value="Hemerythrin"/>
    <property type="match status" value="1"/>
</dbReference>
<dbReference type="EMBL" id="BSPB01000011">
    <property type="protein sequence ID" value="GLS14406.1"/>
    <property type="molecule type" value="Genomic_DNA"/>
</dbReference>
<dbReference type="Gene3D" id="1.20.120.520">
    <property type="entry name" value="nmb1532 protein domain like"/>
    <property type="match status" value="1"/>
</dbReference>
<reference evidence="3" key="1">
    <citation type="journal article" date="2019" name="Int. J. Syst. Evol. Microbiol.">
        <title>The Global Catalogue of Microorganisms (GCM) 10K type strain sequencing project: providing services to taxonomists for standard genome sequencing and annotation.</title>
        <authorList>
            <consortium name="The Broad Institute Genomics Platform"/>
            <consortium name="The Broad Institute Genome Sequencing Center for Infectious Disease"/>
            <person name="Wu L."/>
            <person name="Ma J."/>
        </authorList>
    </citation>
    <scope>NUCLEOTIDE SEQUENCE [LARGE SCALE GENOMIC DNA]</scope>
    <source>
        <strain evidence="3">NBRC 109341</strain>
    </source>
</reference>
<evidence type="ECO:0000259" key="1">
    <source>
        <dbReference type="Pfam" id="PF01814"/>
    </source>
</evidence>
<evidence type="ECO:0000313" key="2">
    <source>
        <dbReference type="EMBL" id="GLS14406.1"/>
    </source>
</evidence>
<accession>A0ABQ6C7W3</accession>
<evidence type="ECO:0000313" key="3">
    <source>
        <dbReference type="Proteomes" id="UP001156903"/>
    </source>
</evidence>
<dbReference type="Proteomes" id="UP001156903">
    <property type="component" value="Unassembled WGS sequence"/>
</dbReference>
<dbReference type="InterPro" id="IPR012312">
    <property type="entry name" value="Hemerythrin-like"/>
</dbReference>
<name>A0ABQ6C7W3_9BURK</name>
<protein>
    <recommendedName>
        <fullName evidence="1">Hemerythrin-like domain-containing protein</fullName>
    </recommendedName>
</protein>
<gene>
    <name evidence="2" type="ORF">GCM10007935_18370</name>
</gene>
<proteinExistence type="predicted"/>